<evidence type="ECO:0000256" key="2">
    <source>
        <dbReference type="SAM" id="SignalP"/>
    </source>
</evidence>
<evidence type="ECO:0000256" key="1">
    <source>
        <dbReference type="SAM" id="MobiDB-lite"/>
    </source>
</evidence>
<protein>
    <recommendedName>
        <fullName evidence="5">Tim44-like domain-containing protein</fullName>
    </recommendedName>
</protein>
<dbReference type="OrthoDB" id="543952at2759"/>
<feature type="non-terminal residue" evidence="3">
    <location>
        <position position="213"/>
    </location>
</feature>
<keyword evidence="4" id="KW-1185">Reference proteome</keyword>
<proteinExistence type="predicted"/>
<evidence type="ECO:0000313" key="3">
    <source>
        <dbReference type="EMBL" id="EFJ42323.1"/>
    </source>
</evidence>
<gene>
    <name evidence="3" type="ORF">VOLCADRAFT_107300</name>
</gene>
<name>D8UD31_VOLCA</name>
<evidence type="ECO:0000313" key="4">
    <source>
        <dbReference type="Proteomes" id="UP000001058"/>
    </source>
</evidence>
<feature type="signal peptide" evidence="2">
    <location>
        <begin position="1"/>
        <end position="24"/>
    </location>
</feature>
<evidence type="ECO:0008006" key="5">
    <source>
        <dbReference type="Google" id="ProtNLM"/>
    </source>
</evidence>
<feature type="chain" id="PRO_5003124391" description="Tim44-like domain-containing protein" evidence="2">
    <location>
        <begin position="25"/>
        <end position="213"/>
    </location>
</feature>
<dbReference type="KEGG" id="vcn:VOLCADRAFT_107300"/>
<organism evidence="4">
    <name type="scientific">Volvox carteri f. nagariensis</name>
    <dbReference type="NCBI Taxonomy" id="3068"/>
    <lineage>
        <taxon>Eukaryota</taxon>
        <taxon>Viridiplantae</taxon>
        <taxon>Chlorophyta</taxon>
        <taxon>core chlorophytes</taxon>
        <taxon>Chlorophyceae</taxon>
        <taxon>CS clade</taxon>
        <taxon>Chlamydomonadales</taxon>
        <taxon>Volvocaceae</taxon>
        <taxon>Volvox</taxon>
    </lineage>
</organism>
<feature type="region of interest" description="Disordered" evidence="1">
    <location>
        <begin position="70"/>
        <end position="91"/>
    </location>
</feature>
<dbReference type="RefSeq" id="XP_002956556.1">
    <property type="nucleotide sequence ID" value="XM_002956510.1"/>
</dbReference>
<dbReference type="GeneID" id="9619926"/>
<dbReference type="AlphaFoldDB" id="D8UD31"/>
<sequence length="213" mass="23276">MPPRLVASVLAHVCSLSAVPGSAAGRAAAAAVHSTSARDLADLLWVLSELPDNELPWESRTVATAAAVRSVGPSSPPSEAPAVPRSGGGGFTVDPELVRALGDEIRYQLTEFDADFDAADLGRLISGMAGLWLGPAVAGDEEYRRILMKAVYGKTRSIVDKAAVDFALSRLLLDDPEARSMHYDSRWTHEELRWLPRRERDKRRILKEGWYRT</sequence>
<accession>D8UD31</accession>
<dbReference type="Proteomes" id="UP000001058">
    <property type="component" value="Unassembled WGS sequence"/>
</dbReference>
<reference evidence="3 4" key="1">
    <citation type="journal article" date="2010" name="Science">
        <title>Genomic analysis of organismal complexity in the multicellular green alga Volvox carteri.</title>
        <authorList>
            <person name="Prochnik S.E."/>
            <person name="Umen J."/>
            <person name="Nedelcu A.M."/>
            <person name="Hallmann A."/>
            <person name="Miller S.M."/>
            <person name="Nishii I."/>
            <person name="Ferris P."/>
            <person name="Kuo A."/>
            <person name="Mitros T."/>
            <person name="Fritz-Laylin L.K."/>
            <person name="Hellsten U."/>
            <person name="Chapman J."/>
            <person name="Simakov O."/>
            <person name="Rensing S.A."/>
            <person name="Terry A."/>
            <person name="Pangilinan J."/>
            <person name="Kapitonov V."/>
            <person name="Jurka J."/>
            <person name="Salamov A."/>
            <person name="Shapiro H."/>
            <person name="Schmutz J."/>
            <person name="Grimwood J."/>
            <person name="Lindquist E."/>
            <person name="Lucas S."/>
            <person name="Grigoriev I.V."/>
            <person name="Schmitt R."/>
            <person name="Kirk D."/>
            <person name="Rokhsar D.S."/>
        </authorList>
    </citation>
    <scope>NUCLEOTIDE SEQUENCE [LARGE SCALE GENOMIC DNA]</scope>
    <source>
        <strain evidence="4">f. Nagariensis / Eve</strain>
    </source>
</reference>
<dbReference type="InParanoid" id="D8UD31"/>
<keyword evidence="2" id="KW-0732">Signal</keyword>
<dbReference type="EMBL" id="GL378383">
    <property type="protein sequence ID" value="EFJ42323.1"/>
    <property type="molecule type" value="Genomic_DNA"/>
</dbReference>